<proteinExistence type="inferred from homology"/>
<dbReference type="InterPro" id="IPR006311">
    <property type="entry name" value="TAT_signal"/>
</dbReference>
<feature type="signal peptide" evidence="4">
    <location>
        <begin position="1"/>
        <end position="21"/>
    </location>
</feature>
<accession>A0A1I3E5L2</accession>
<evidence type="ECO:0000256" key="4">
    <source>
        <dbReference type="SAM" id="SignalP"/>
    </source>
</evidence>
<evidence type="ECO:0000313" key="6">
    <source>
        <dbReference type="EMBL" id="SFH94277.1"/>
    </source>
</evidence>
<dbReference type="Gene3D" id="3.40.720.10">
    <property type="entry name" value="Alkaline Phosphatase, subunit A"/>
    <property type="match status" value="1"/>
</dbReference>
<dbReference type="InterPro" id="IPR017850">
    <property type="entry name" value="Alkaline_phosphatase_core_sf"/>
</dbReference>
<dbReference type="AlphaFoldDB" id="A0A1I3E5L2"/>
<feature type="domain" description="Bacterial phospholipase C C-terminal" evidence="5">
    <location>
        <begin position="475"/>
        <end position="564"/>
    </location>
</feature>
<evidence type="ECO:0000256" key="1">
    <source>
        <dbReference type="ARBA" id="ARBA00009717"/>
    </source>
</evidence>
<dbReference type="InterPro" id="IPR008475">
    <property type="entry name" value="PLipase_C_C"/>
</dbReference>
<dbReference type="RefSeq" id="WP_091007404.1">
    <property type="nucleotide sequence ID" value="NZ_CP041743.1"/>
</dbReference>
<dbReference type="STRING" id="420953.SAMN05192543_101698"/>
<dbReference type="EC" id="3.1.4.3" evidence="2"/>
<dbReference type="InterPro" id="IPR007312">
    <property type="entry name" value="Phosphoesterase"/>
</dbReference>
<protein>
    <recommendedName>
        <fullName evidence="2">phospholipase C</fullName>
        <ecNumber evidence="2">3.1.4.3</ecNumber>
    </recommendedName>
</protein>
<gene>
    <name evidence="6" type="ORF">SAMN05192543_101698</name>
</gene>
<dbReference type="PROSITE" id="PS51318">
    <property type="entry name" value="TAT"/>
    <property type="match status" value="1"/>
</dbReference>
<dbReference type="InterPro" id="IPR017767">
    <property type="entry name" value="PC-PLC"/>
</dbReference>
<dbReference type="GO" id="GO:0034480">
    <property type="term" value="F:phosphatidylcholine phospholipase C activity"/>
    <property type="evidence" value="ECO:0007669"/>
    <property type="project" value="UniProtKB-EC"/>
</dbReference>
<organism evidence="6 7">
    <name type="scientific">Paraburkholderia megapolitana</name>
    <dbReference type="NCBI Taxonomy" id="420953"/>
    <lineage>
        <taxon>Bacteria</taxon>
        <taxon>Pseudomonadati</taxon>
        <taxon>Pseudomonadota</taxon>
        <taxon>Betaproteobacteria</taxon>
        <taxon>Burkholderiales</taxon>
        <taxon>Burkholderiaceae</taxon>
        <taxon>Paraburkholderia</taxon>
    </lineage>
</organism>
<dbReference type="Proteomes" id="UP000199548">
    <property type="component" value="Unassembled WGS sequence"/>
</dbReference>
<keyword evidence="3" id="KW-0378">Hydrolase</keyword>
<keyword evidence="7" id="KW-1185">Reference proteome</keyword>
<evidence type="ECO:0000313" key="7">
    <source>
        <dbReference type="Proteomes" id="UP000199548"/>
    </source>
</evidence>
<dbReference type="OrthoDB" id="980947at2"/>
<keyword evidence="4" id="KW-0732">Signal</keyword>
<sequence>MVSNPRRNFLKFAAGSLGATAAASMMPAVIRDALATPASNTTGTLNDVQHIIVFMQENRAFDHYYGSLRGVRGFNDRMAITLPNGDPVWKQPTSNGGYMLPFHVDTSTTSATCEEAATMDYPTDIAMWNNGLYNAWNTARSPVLGMSYYTRADLPFYYSLADAFTICDQYHCSTLTQTNPNRLHLFSGSNGLSVGQHPTLDNTEPTPGFSWPTVAETLEAANISWKVYQQSDNFDDNGFAWFQSFKTAPTTSPLYQKGIAVVNDLAQALAADVAAGTLPQVSWIVAPAALSEHPDYHPAAGEDLTARLLTALVSNPDVWSKTVFLLNYDEQGGFFDHDPPPTPPASAAQATMSTTGELYAGKPIGLGFRVPMMMISPWSKGGYVCSQVFDHTSVIQFIEQRFGVHCPNISPWRRAICGDLTSAFNFKNPDAVWPKASIPDTSEYVAQANLQCSTLPYPTVPTVQSMPRQEPGTRPSRALPYEFHASARVDPASSTFWLIVANGGSVGAAFSAYDLATPTNPPRRYAVDAGAQLSDSWSGTALTGTKYGIALHGANGFLRAFAGDVAATAAVNAANPEIRVCYDVANSAVYLTLMNSGQGPCTFTVTSNAYRTDGPWTFTVAAGSTAGTDWPVSASQNWYDFSVTVDVQPTFLRRFAGRLESGSELSSDPAAA</sequence>
<dbReference type="EMBL" id="FOQU01000001">
    <property type="protein sequence ID" value="SFH94277.1"/>
    <property type="molecule type" value="Genomic_DNA"/>
</dbReference>
<evidence type="ECO:0000256" key="2">
    <source>
        <dbReference type="ARBA" id="ARBA00012018"/>
    </source>
</evidence>
<evidence type="ECO:0000256" key="3">
    <source>
        <dbReference type="ARBA" id="ARBA00022801"/>
    </source>
</evidence>
<name>A0A1I3E5L2_9BURK</name>
<feature type="chain" id="PRO_5011681582" description="phospholipase C" evidence="4">
    <location>
        <begin position="22"/>
        <end position="672"/>
    </location>
</feature>
<feature type="domain" description="Bacterial phospholipase C C-terminal" evidence="5">
    <location>
        <begin position="576"/>
        <end position="658"/>
    </location>
</feature>
<dbReference type="Pfam" id="PF05506">
    <property type="entry name" value="PLipase_C_C"/>
    <property type="match status" value="2"/>
</dbReference>
<dbReference type="PANTHER" id="PTHR31956:SF1">
    <property type="entry name" value="NON-SPECIFIC PHOSPHOLIPASE C1"/>
    <property type="match status" value="1"/>
</dbReference>
<comment type="similarity">
    <text evidence="1">Belongs to the bacterial phospholipase C family.</text>
</comment>
<reference evidence="6 7" key="1">
    <citation type="submission" date="2016-10" db="EMBL/GenBank/DDBJ databases">
        <authorList>
            <person name="de Groot N.N."/>
        </authorList>
    </citation>
    <scope>NUCLEOTIDE SEQUENCE [LARGE SCALE GENOMIC DNA]</scope>
    <source>
        <strain evidence="6 7">LMG 23650</strain>
    </source>
</reference>
<dbReference type="PANTHER" id="PTHR31956">
    <property type="entry name" value="NON-SPECIFIC PHOSPHOLIPASE C4-RELATED"/>
    <property type="match status" value="1"/>
</dbReference>
<evidence type="ECO:0000259" key="5">
    <source>
        <dbReference type="Pfam" id="PF05506"/>
    </source>
</evidence>
<dbReference type="NCBIfam" id="TIGR03396">
    <property type="entry name" value="PC_PLC"/>
    <property type="match status" value="1"/>
</dbReference>
<dbReference type="Pfam" id="PF04185">
    <property type="entry name" value="Phosphoesterase"/>
    <property type="match status" value="1"/>
</dbReference>
<dbReference type="GO" id="GO:0016042">
    <property type="term" value="P:lipid catabolic process"/>
    <property type="evidence" value="ECO:0007669"/>
    <property type="project" value="InterPro"/>
</dbReference>